<sequence length="813" mass="84357">MKGPKCWFNLDVEELDIAQRELDYWRRDVSCPMIIEVFVQPWTSRDAMQQVNVQPEDASQGRRLLERWTLSYAASEAQQGQQGRASASRLEPAAVYKRMVIAMRSLFSYVRVLPTYRLYKACAQERGGSMALQYCITWGAPGAGSAGAIAGRMGHFAFAPVETQHGSFRMAVDYAPSSTITVLKDSTSHAPMAQIIADYAAGDTRSGIASTLSASMHAPVGASQPRHLQPSSAHAVPSGSSQPPAEPALRRRSWSLQGPASLLVPNVATASLGMSPPTVVVGASSAAMRAASQDLGAFRRLSLRSGQAEVEESSAGAPALTHAWSTPPKYPGTPTSPGLPSSSGAVQTWSRAAANQKAYARTQQAASSRQSLENRNQARPAAGGSRLQSMAEDAANSGSRQTSAPVSIPGASDTTARHSRIHSSGDLAALQQHDTTAQVRTVRWMSGQPRVPASAPAASAAGGTGQGPGQPMERLSARTTGFAPASSPRMPSGSPLGSLGQAGPSRSCLKRPDGNSLPEDRRLSFAGGSVQSAAQQPPTPPALYTMHPMGSESSGSAASSFPASCSPQLPFAVTPSNLSFSSVHDPVAQAAAATAAGSSEAAAHAFSPAQANALTVFRRPMLGASPRLSSAFELPAVVGALGYSLSPVQGSLESSLLSASTPRHAGPLPFKLPLPFPPVSQSAAVLAPGFTVGSGPPRLTYPVSSGQALDLPELPSHNATEDAETEMLPFALDGDAMPASPQPLAPARARAGSGIPPGDLDDAVGAFVRVIQDAPAELRQGNEQDRALDNSKKMTLQGGLAQLSALKAQLEAM</sequence>
<dbReference type="Pfam" id="PF10033">
    <property type="entry name" value="ATG13"/>
    <property type="match status" value="1"/>
</dbReference>
<feature type="compositionally biased region" description="Polar residues" evidence="2">
    <location>
        <begin position="396"/>
        <end position="405"/>
    </location>
</feature>
<dbReference type="InterPro" id="IPR018731">
    <property type="entry name" value="Atg13_N"/>
</dbReference>
<dbReference type="Gene3D" id="3.30.900.10">
    <property type="entry name" value="HORMA domain"/>
    <property type="match status" value="1"/>
</dbReference>
<dbReference type="PANTHER" id="PTHR13430">
    <property type="match status" value="1"/>
</dbReference>
<feature type="region of interest" description="Disordered" evidence="2">
    <location>
        <begin position="216"/>
        <end position="251"/>
    </location>
</feature>
<protein>
    <submittedName>
        <fullName evidence="4">G9643 protein</fullName>
    </submittedName>
</protein>
<evidence type="ECO:0000259" key="3">
    <source>
        <dbReference type="Pfam" id="PF10033"/>
    </source>
</evidence>
<feature type="compositionally biased region" description="Low complexity" evidence="2">
    <location>
        <begin position="551"/>
        <end position="560"/>
    </location>
</feature>
<comment type="caution">
    <text evidence="4">The sequence shown here is derived from an EMBL/GenBank/DDBJ whole genome shotgun (WGS) entry which is preliminary data.</text>
</comment>
<keyword evidence="1" id="KW-0072">Autophagy</keyword>
<organism evidence="4 5">
    <name type="scientific">Coccomyxa viridis</name>
    <dbReference type="NCBI Taxonomy" id="1274662"/>
    <lineage>
        <taxon>Eukaryota</taxon>
        <taxon>Viridiplantae</taxon>
        <taxon>Chlorophyta</taxon>
        <taxon>core chlorophytes</taxon>
        <taxon>Trebouxiophyceae</taxon>
        <taxon>Trebouxiophyceae incertae sedis</taxon>
        <taxon>Coccomyxaceae</taxon>
        <taxon>Coccomyxa</taxon>
    </lineage>
</organism>
<reference evidence="4 5" key="1">
    <citation type="submission" date="2024-06" db="EMBL/GenBank/DDBJ databases">
        <authorList>
            <person name="Kraege A."/>
            <person name="Thomma B."/>
        </authorList>
    </citation>
    <scope>NUCLEOTIDE SEQUENCE [LARGE SCALE GENOMIC DNA]</scope>
</reference>
<evidence type="ECO:0000256" key="2">
    <source>
        <dbReference type="SAM" id="MobiDB-lite"/>
    </source>
</evidence>
<feature type="compositionally biased region" description="Basic and acidic residues" evidence="2">
    <location>
        <begin position="510"/>
        <end position="523"/>
    </location>
</feature>
<name>A0ABP1G3C0_9CHLO</name>
<evidence type="ECO:0000256" key="1">
    <source>
        <dbReference type="ARBA" id="ARBA00023006"/>
    </source>
</evidence>
<dbReference type="InterPro" id="IPR036570">
    <property type="entry name" value="HORMA_dom_sf"/>
</dbReference>
<accession>A0ABP1G3C0</accession>
<feature type="region of interest" description="Disordered" evidence="2">
    <location>
        <begin position="448"/>
        <end position="560"/>
    </location>
</feature>
<evidence type="ECO:0000313" key="4">
    <source>
        <dbReference type="EMBL" id="CAL5226784.1"/>
    </source>
</evidence>
<feature type="compositionally biased region" description="Polar residues" evidence="2">
    <location>
        <begin position="361"/>
        <end position="377"/>
    </location>
</feature>
<dbReference type="PANTHER" id="PTHR13430:SF4">
    <property type="entry name" value="AUTOPHAGY-RELATED PROTEIN 13"/>
    <property type="match status" value="1"/>
</dbReference>
<dbReference type="Proteomes" id="UP001497392">
    <property type="component" value="Unassembled WGS sequence"/>
</dbReference>
<feature type="compositionally biased region" description="Low complexity" evidence="2">
    <location>
        <begin position="452"/>
        <end position="461"/>
    </location>
</feature>
<keyword evidence="5" id="KW-1185">Reference proteome</keyword>
<dbReference type="EMBL" id="CAXHTA020000016">
    <property type="protein sequence ID" value="CAL5226784.1"/>
    <property type="molecule type" value="Genomic_DNA"/>
</dbReference>
<gene>
    <name evidence="4" type="primary">g9643</name>
    <name evidence="4" type="ORF">VP750_LOCUS8690</name>
</gene>
<feature type="compositionally biased region" description="Low complexity" evidence="2">
    <location>
        <begin position="332"/>
        <end position="344"/>
    </location>
</feature>
<feature type="domain" description="Autophagy-related protein 13 N-terminal" evidence="3">
    <location>
        <begin position="7"/>
        <end position="174"/>
    </location>
</feature>
<dbReference type="InterPro" id="IPR040182">
    <property type="entry name" value="ATG13"/>
</dbReference>
<proteinExistence type="predicted"/>
<evidence type="ECO:0000313" key="5">
    <source>
        <dbReference type="Proteomes" id="UP001497392"/>
    </source>
</evidence>
<feature type="region of interest" description="Disordered" evidence="2">
    <location>
        <begin position="309"/>
        <end position="420"/>
    </location>
</feature>